<keyword evidence="3" id="KW-1185">Reference proteome</keyword>
<evidence type="ECO:0000313" key="2">
    <source>
        <dbReference type="EMBL" id="QDH81278.1"/>
    </source>
</evidence>
<dbReference type="InterPro" id="IPR053830">
    <property type="entry name" value="DUF6922"/>
</dbReference>
<protein>
    <recommendedName>
        <fullName evidence="1">DUF6922 domain-containing protein</fullName>
    </recommendedName>
</protein>
<proteinExistence type="predicted"/>
<dbReference type="AlphaFoldDB" id="A0A514CN96"/>
<dbReference type="Proteomes" id="UP000316614">
    <property type="component" value="Chromosome"/>
</dbReference>
<dbReference type="RefSeq" id="WP_141616492.1">
    <property type="nucleotide sequence ID" value="NZ_CP041253.1"/>
</dbReference>
<name>A0A514CN96_9BACT</name>
<dbReference type="EMBL" id="CP041253">
    <property type="protein sequence ID" value="QDH81278.1"/>
    <property type="molecule type" value="Genomic_DNA"/>
</dbReference>
<gene>
    <name evidence="2" type="ORF">FKX85_20480</name>
</gene>
<dbReference type="KEGG" id="echi:FKX85_20480"/>
<feature type="domain" description="DUF6922" evidence="1">
    <location>
        <begin position="13"/>
        <end position="64"/>
    </location>
</feature>
<organism evidence="2 3">
    <name type="scientific">Echinicola soli</name>
    <dbReference type="NCBI Taxonomy" id="2591634"/>
    <lineage>
        <taxon>Bacteria</taxon>
        <taxon>Pseudomonadati</taxon>
        <taxon>Bacteroidota</taxon>
        <taxon>Cytophagia</taxon>
        <taxon>Cytophagales</taxon>
        <taxon>Cyclobacteriaceae</taxon>
        <taxon>Echinicola</taxon>
    </lineage>
</organism>
<dbReference type="Pfam" id="PF21956">
    <property type="entry name" value="DUF6922"/>
    <property type="match status" value="1"/>
</dbReference>
<reference evidence="2 3" key="1">
    <citation type="submission" date="2019-06" db="EMBL/GenBank/DDBJ databases">
        <title>Echinicola alkalisoli sp. nov. isolated from saline soil.</title>
        <authorList>
            <person name="Sun J.-Q."/>
            <person name="Xu L."/>
        </authorList>
    </citation>
    <scope>NUCLEOTIDE SEQUENCE [LARGE SCALE GENOMIC DNA]</scope>
    <source>
        <strain evidence="2 3">LN3S3</strain>
    </source>
</reference>
<evidence type="ECO:0000313" key="3">
    <source>
        <dbReference type="Proteomes" id="UP000316614"/>
    </source>
</evidence>
<sequence length="104" mass="12640">MKSIKSNTAYPNLPQRLFWDFDFDKLDWDKSYRTVIERVIERGTKTELTEMTRYYGKNLIKSALKDEINYLPEYAIDLVEQNFGLKRTQLKCYKKTQSRHQHWL</sequence>
<dbReference type="OrthoDB" id="1364214at2"/>
<evidence type="ECO:0000259" key="1">
    <source>
        <dbReference type="Pfam" id="PF21956"/>
    </source>
</evidence>
<accession>A0A514CN96</accession>